<dbReference type="AlphaFoldDB" id="E3MT11"/>
<gene>
    <name evidence="2" type="ORF">CRE_15510</name>
</gene>
<dbReference type="InParanoid" id="E3MT11"/>
<dbReference type="GO" id="GO:0005524">
    <property type="term" value="F:ATP binding"/>
    <property type="evidence" value="ECO:0007669"/>
    <property type="project" value="InterPro"/>
</dbReference>
<dbReference type="FunCoup" id="E3MT11">
    <property type="interactions" value="421"/>
</dbReference>
<evidence type="ECO:0000259" key="1">
    <source>
        <dbReference type="PROSITE" id="PS50011"/>
    </source>
</evidence>
<dbReference type="OrthoDB" id="1668230at2759"/>
<dbReference type="eggNOG" id="ENOG502THWS">
    <property type="taxonomic scope" value="Eukaryota"/>
</dbReference>
<feature type="domain" description="Protein kinase" evidence="1">
    <location>
        <begin position="1"/>
        <end position="234"/>
    </location>
</feature>
<evidence type="ECO:0000313" key="2">
    <source>
        <dbReference type="EMBL" id="EFP08554.1"/>
    </source>
</evidence>
<dbReference type="EMBL" id="DS268474">
    <property type="protein sequence ID" value="EFP08554.1"/>
    <property type="molecule type" value="Genomic_DNA"/>
</dbReference>
<dbReference type="InterPro" id="IPR011009">
    <property type="entry name" value="Kinase-like_dom_sf"/>
</dbReference>
<dbReference type="InterPro" id="IPR000719">
    <property type="entry name" value="Prot_kinase_dom"/>
</dbReference>
<dbReference type="Proteomes" id="UP000008281">
    <property type="component" value="Unassembled WGS sequence"/>
</dbReference>
<organism evidence="3">
    <name type="scientific">Caenorhabditis remanei</name>
    <name type="common">Caenorhabditis vulgaris</name>
    <dbReference type="NCBI Taxonomy" id="31234"/>
    <lineage>
        <taxon>Eukaryota</taxon>
        <taxon>Metazoa</taxon>
        <taxon>Ecdysozoa</taxon>
        <taxon>Nematoda</taxon>
        <taxon>Chromadorea</taxon>
        <taxon>Rhabditida</taxon>
        <taxon>Rhabditina</taxon>
        <taxon>Rhabditomorpha</taxon>
        <taxon>Rhabditoidea</taxon>
        <taxon>Rhabditidae</taxon>
        <taxon>Peloderinae</taxon>
        <taxon>Caenorhabditis</taxon>
    </lineage>
</organism>
<keyword evidence="3" id="KW-1185">Reference proteome</keyword>
<evidence type="ECO:0000313" key="3">
    <source>
        <dbReference type="Proteomes" id="UP000008281"/>
    </source>
</evidence>
<sequence length="234" mass="26489">MVHKSSKCSVEEVSTPGKQHILTSVMNKRESLNESLIMDHDQASEDYDFVTNALSSQKRSSKNSNLSTSYVITSTQNTEKSLSRYLEEYGNFPLPDWMTAAIIRDVSNALMQLHSNQVIHRAVSIDKIFLMKNEPSFCLLTSRAHARKINSHKLMESRAEDISLLGNVLFRCLTGHEFGSINPLNTPFTISNEGIILAQKMMARKFSESVQYIINHPFIADNTKMPTARFMNLN</sequence>
<reference evidence="2" key="1">
    <citation type="submission" date="2007-07" db="EMBL/GenBank/DDBJ databases">
        <title>PCAP assembly of the Caenorhabditis remanei genome.</title>
        <authorList>
            <consortium name="The Caenorhabditis remanei Sequencing Consortium"/>
            <person name="Wilson R.K."/>
        </authorList>
    </citation>
    <scope>NUCLEOTIDE SEQUENCE [LARGE SCALE GENOMIC DNA]</scope>
    <source>
        <strain evidence="2">PB4641</strain>
    </source>
</reference>
<protein>
    <recommendedName>
        <fullName evidence="1">Protein kinase domain-containing protein</fullName>
    </recommendedName>
</protein>
<dbReference type="HOGENOM" id="CLU_1103627_0_0_1"/>
<name>E3MT11_CAERE</name>
<dbReference type="Gene3D" id="1.10.510.10">
    <property type="entry name" value="Transferase(Phosphotransferase) domain 1"/>
    <property type="match status" value="1"/>
</dbReference>
<dbReference type="PROSITE" id="PS50011">
    <property type="entry name" value="PROTEIN_KINASE_DOM"/>
    <property type="match status" value="1"/>
</dbReference>
<dbReference type="OMA" id="KMMARKF"/>
<accession>E3MT11</accession>
<dbReference type="GO" id="GO:0004672">
    <property type="term" value="F:protein kinase activity"/>
    <property type="evidence" value="ECO:0007669"/>
    <property type="project" value="InterPro"/>
</dbReference>
<dbReference type="SUPFAM" id="SSF56112">
    <property type="entry name" value="Protein kinase-like (PK-like)"/>
    <property type="match status" value="1"/>
</dbReference>
<proteinExistence type="predicted"/>